<feature type="domain" description="Bromo" evidence="9">
    <location>
        <begin position="192"/>
        <end position="264"/>
    </location>
</feature>
<dbReference type="PRINTS" id="PR00503">
    <property type="entry name" value="BROMODOMAIN"/>
</dbReference>
<gene>
    <name evidence="11" type="primary">GTE9</name>
    <name evidence="11" type="ORF">AXF42_Ash012098</name>
</gene>
<dbReference type="InterPro" id="IPR037377">
    <property type="entry name" value="GTE_bromo"/>
</dbReference>
<feature type="region of interest" description="Disordered" evidence="8">
    <location>
        <begin position="461"/>
        <end position="551"/>
    </location>
</feature>
<feature type="compositionally biased region" description="Polar residues" evidence="8">
    <location>
        <begin position="532"/>
        <end position="544"/>
    </location>
</feature>
<dbReference type="Pfam" id="PF00439">
    <property type="entry name" value="Bromodomain"/>
    <property type="match status" value="1"/>
</dbReference>
<feature type="compositionally biased region" description="Acidic residues" evidence="8">
    <location>
        <begin position="745"/>
        <end position="756"/>
    </location>
</feature>
<dbReference type="GO" id="GO:0005634">
    <property type="term" value="C:nucleus"/>
    <property type="evidence" value="ECO:0007669"/>
    <property type="project" value="UniProtKB-SubCell"/>
</dbReference>
<sequence>MTQTGTKRCSWSQRKASDKLSDVLHSTLMGKTQFSTGHSSGFVPEFRHAVEAFGESEGFVSPGNVGSEGSCTPKRRCVSLNADRCDGFYVPMQVFSLLKMSTSERKDLQMRLQRDLEQVQMLQKKILSSTAMKSNGDAVSSYSDHLVKKQVFIDPQVKRGIAGRFKSMKQHPAAPSVALLMKQCETLIKRLMTHQHAWVFNTPVDVLKLNIPDYFTVIKQPMDLGTVRCKVASGAYPSPWDFASDVRLTFSNAMTYNPPGNDVHVMADMMSKFFEMRWKPIEKKLIAAEAATKRETDASMIASESWEKKVTQEDCCDLKLDSDLKMTEEEKLSLSRRLSSISEFPQQIVDFLKRHSDDANQHSEDEIEIDFSSLSNDTLFELKKLLDEHMEEHHSELLEKTEAAIEIPNASRLNGLSLRPCKDVGSIDVDEDVDIDGNYPPITSCSPVRRGKSTIPICSKDISSSCSSSESGSSTDSDSSSTSRSKSNHKVASSLNSTKDNEPTPPGACHGKSSYLDSVSRSESDTKAASPPNLTKENEPTQAATRCDKGPVSVVNQSELTAHLKADLVEANFSQEGENAPPERQVSPEKLYRAALLRNRFADTILKAREKTLDQGKKKDPEKLKREKEELERQQREEKARLQAEAKAAEEARRQAEAEAAAEARRRRELEREAARQALLQMEKTVEINESSLFLKDLEILRTAGEHIPGNAIEANLGCSNEDIGGFNLGGSNPLEKLGLYMKADDDDDEENEGDEPSSKPVNDAVIETD</sequence>
<organism evidence="11 12">
    <name type="scientific">Apostasia shenzhenica</name>
    <dbReference type="NCBI Taxonomy" id="1088818"/>
    <lineage>
        <taxon>Eukaryota</taxon>
        <taxon>Viridiplantae</taxon>
        <taxon>Streptophyta</taxon>
        <taxon>Embryophyta</taxon>
        <taxon>Tracheophyta</taxon>
        <taxon>Spermatophyta</taxon>
        <taxon>Magnoliopsida</taxon>
        <taxon>Liliopsida</taxon>
        <taxon>Asparagales</taxon>
        <taxon>Orchidaceae</taxon>
        <taxon>Apostasioideae</taxon>
        <taxon>Apostasia</taxon>
    </lineage>
</organism>
<dbReference type="PROSITE" id="PS51525">
    <property type="entry name" value="NET"/>
    <property type="match status" value="1"/>
</dbReference>
<proteinExistence type="predicted"/>
<dbReference type="InterPro" id="IPR001487">
    <property type="entry name" value="Bromodomain"/>
</dbReference>
<dbReference type="Gene3D" id="1.20.920.10">
    <property type="entry name" value="Bromodomain-like"/>
    <property type="match status" value="1"/>
</dbReference>
<evidence type="ECO:0000256" key="3">
    <source>
        <dbReference type="ARBA" id="ARBA00023054"/>
    </source>
</evidence>
<feature type="region of interest" description="Disordered" evidence="8">
    <location>
        <begin position="612"/>
        <end position="660"/>
    </location>
</feature>
<dbReference type="Proteomes" id="UP000236161">
    <property type="component" value="Unassembled WGS sequence"/>
</dbReference>
<dbReference type="Pfam" id="PF17035">
    <property type="entry name" value="BET"/>
    <property type="match status" value="1"/>
</dbReference>
<evidence type="ECO:0000259" key="10">
    <source>
        <dbReference type="PROSITE" id="PS51525"/>
    </source>
</evidence>
<dbReference type="Gene3D" id="1.20.1270.220">
    <property type="match status" value="1"/>
</dbReference>
<dbReference type="AlphaFoldDB" id="A0A2I0AK19"/>
<keyword evidence="12" id="KW-1185">Reference proteome</keyword>
<dbReference type="OrthoDB" id="21449at2759"/>
<comment type="subcellular location">
    <subcellularLocation>
        <location evidence="1">Nucleus</location>
    </subcellularLocation>
</comment>
<dbReference type="InterPro" id="IPR027353">
    <property type="entry name" value="NET_dom"/>
</dbReference>
<dbReference type="InterPro" id="IPR036427">
    <property type="entry name" value="Bromodomain-like_sf"/>
</dbReference>
<name>A0A2I0AK19_9ASPA</name>
<evidence type="ECO:0000256" key="6">
    <source>
        <dbReference type="ARBA" id="ARBA00023242"/>
    </source>
</evidence>
<dbReference type="CDD" id="cd05506">
    <property type="entry name" value="Bromo_plant1"/>
    <property type="match status" value="1"/>
</dbReference>
<keyword evidence="2" id="KW-0805">Transcription regulation</keyword>
<dbReference type="STRING" id="1088818.A0A2I0AK19"/>
<feature type="compositionally biased region" description="Low complexity" evidence="8">
    <location>
        <begin position="461"/>
        <end position="485"/>
    </location>
</feature>
<evidence type="ECO:0000313" key="11">
    <source>
        <dbReference type="EMBL" id="PKA55806.1"/>
    </source>
</evidence>
<keyword evidence="3" id="KW-0175">Coiled coil</keyword>
<dbReference type="PROSITE" id="PS50014">
    <property type="entry name" value="BROMODOMAIN_2"/>
    <property type="match status" value="1"/>
</dbReference>
<evidence type="ECO:0000256" key="2">
    <source>
        <dbReference type="ARBA" id="ARBA00023015"/>
    </source>
</evidence>
<dbReference type="PANTHER" id="PTHR46136:SF33">
    <property type="entry name" value="TRANSCRIPTION FACTOR GTE10"/>
    <property type="match status" value="1"/>
</dbReference>
<dbReference type="PANTHER" id="PTHR46136">
    <property type="entry name" value="TRANSCRIPTION FACTOR GTE8"/>
    <property type="match status" value="1"/>
</dbReference>
<dbReference type="InterPro" id="IPR038336">
    <property type="entry name" value="NET_sf"/>
</dbReference>
<keyword evidence="6" id="KW-0539">Nucleus</keyword>
<feature type="domain" description="NET" evidence="10">
    <location>
        <begin position="316"/>
        <end position="397"/>
    </location>
</feature>
<evidence type="ECO:0000256" key="1">
    <source>
        <dbReference type="ARBA" id="ARBA00004123"/>
    </source>
</evidence>
<evidence type="ECO:0000256" key="8">
    <source>
        <dbReference type="SAM" id="MobiDB-lite"/>
    </source>
</evidence>
<dbReference type="EMBL" id="KZ451978">
    <property type="protein sequence ID" value="PKA55806.1"/>
    <property type="molecule type" value="Genomic_DNA"/>
</dbReference>
<evidence type="ECO:0000256" key="7">
    <source>
        <dbReference type="PROSITE-ProRule" id="PRU00035"/>
    </source>
</evidence>
<evidence type="ECO:0000259" key="9">
    <source>
        <dbReference type="PROSITE" id="PS50014"/>
    </source>
</evidence>
<dbReference type="InterPro" id="IPR052442">
    <property type="entry name" value="Env_Response_Regulator"/>
</dbReference>
<protein>
    <submittedName>
        <fullName evidence="11">Transcription factor GTE9</fullName>
    </submittedName>
</protein>
<keyword evidence="5" id="KW-0804">Transcription</keyword>
<evidence type="ECO:0000313" key="12">
    <source>
        <dbReference type="Proteomes" id="UP000236161"/>
    </source>
</evidence>
<accession>A0A2I0AK19</accession>
<reference evidence="11 12" key="1">
    <citation type="journal article" date="2017" name="Nature">
        <title>The Apostasia genome and the evolution of orchids.</title>
        <authorList>
            <person name="Zhang G.Q."/>
            <person name="Liu K.W."/>
            <person name="Li Z."/>
            <person name="Lohaus R."/>
            <person name="Hsiao Y.Y."/>
            <person name="Niu S.C."/>
            <person name="Wang J.Y."/>
            <person name="Lin Y.C."/>
            <person name="Xu Q."/>
            <person name="Chen L.J."/>
            <person name="Yoshida K."/>
            <person name="Fujiwara S."/>
            <person name="Wang Z.W."/>
            <person name="Zhang Y.Q."/>
            <person name="Mitsuda N."/>
            <person name="Wang M."/>
            <person name="Liu G.H."/>
            <person name="Pecoraro L."/>
            <person name="Huang H.X."/>
            <person name="Xiao X.J."/>
            <person name="Lin M."/>
            <person name="Wu X.Y."/>
            <person name="Wu W.L."/>
            <person name="Chen Y.Y."/>
            <person name="Chang S.B."/>
            <person name="Sakamoto S."/>
            <person name="Ohme-Takagi M."/>
            <person name="Yagi M."/>
            <person name="Zeng S.J."/>
            <person name="Shen C.Y."/>
            <person name="Yeh C.M."/>
            <person name="Luo Y.B."/>
            <person name="Tsai W.C."/>
            <person name="Van de Peer Y."/>
            <person name="Liu Z.J."/>
        </authorList>
    </citation>
    <scope>NUCLEOTIDE SEQUENCE [LARGE SCALE GENOMIC DNA]</scope>
    <source>
        <strain evidence="12">cv. Shenzhen</strain>
        <tissue evidence="11">Stem</tissue>
    </source>
</reference>
<dbReference type="SMART" id="SM00297">
    <property type="entry name" value="BROMO"/>
    <property type="match status" value="1"/>
</dbReference>
<evidence type="ECO:0000256" key="5">
    <source>
        <dbReference type="ARBA" id="ARBA00023163"/>
    </source>
</evidence>
<dbReference type="SUPFAM" id="SSF47370">
    <property type="entry name" value="Bromodomain"/>
    <property type="match status" value="1"/>
</dbReference>
<feature type="region of interest" description="Disordered" evidence="8">
    <location>
        <begin position="739"/>
        <end position="770"/>
    </location>
</feature>
<evidence type="ECO:0000256" key="4">
    <source>
        <dbReference type="ARBA" id="ARBA00023117"/>
    </source>
</evidence>
<keyword evidence="4 7" id="KW-0103">Bromodomain</keyword>